<evidence type="ECO:0000313" key="1">
    <source>
        <dbReference type="EMBL" id="SHG80922.1"/>
    </source>
</evidence>
<accession>A0A1M5MUU1</accession>
<sequence>MDAGAVDVGAHVALVATGVGYGGSGDGEATNAETVTRAELRAALGVDDG</sequence>
<dbReference type="Proteomes" id="UP000184357">
    <property type="component" value="Unassembled WGS sequence"/>
</dbReference>
<dbReference type="EMBL" id="FQWV01000002">
    <property type="protein sequence ID" value="SHG80922.1"/>
    <property type="molecule type" value="Genomic_DNA"/>
</dbReference>
<dbReference type="AlphaFoldDB" id="A0A1M5MUU1"/>
<name>A0A1M5MUU1_9EURY</name>
<evidence type="ECO:0000313" key="2">
    <source>
        <dbReference type="Proteomes" id="UP000184357"/>
    </source>
</evidence>
<reference evidence="1 2" key="1">
    <citation type="submission" date="2016-11" db="EMBL/GenBank/DDBJ databases">
        <authorList>
            <person name="Jaros S."/>
            <person name="Januszkiewicz K."/>
            <person name="Wedrychowicz H."/>
        </authorList>
    </citation>
    <scope>NUCLEOTIDE SEQUENCE [LARGE SCALE GENOMIC DNA]</scope>
    <source>
        <strain evidence="1 2">DSM 9297</strain>
    </source>
</reference>
<organism evidence="1 2">
    <name type="scientific">Halobaculum gomorrense</name>
    <dbReference type="NCBI Taxonomy" id="43928"/>
    <lineage>
        <taxon>Archaea</taxon>
        <taxon>Methanobacteriati</taxon>
        <taxon>Methanobacteriota</taxon>
        <taxon>Stenosarchaea group</taxon>
        <taxon>Halobacteria</taxon>
        <taxon>Halobacteriales</taxon>
        <taxon>Haloferacaceae</taxon>
        <taxon>Halobaculum</taxon>
    </lineage>
</organism>
<gene>
    <name evidence="1" type="ORF">SAMN05443636_1151</name>
</gene>
<keyword evidence="2" id="KW-1185">Reference proteome</keyword>
<proteinExistence type="predicted"/>
<protein>
    <submittedName>
        <fullName evidence="1">Uncharacterized protein</fullName>
    </submittedName>
</protein>